<dbReference type="PROSITE" id="PS50857">
    <property type="entry name" value="COX2_CUA"/>
    <property type="match status" value="1"/>
</dbReference>
<evidence type="ECO:0000256" key="8">
    <source>
        <dbReference type="ARBA" id="ARBA00022967"/>
    </source>
</evidence>
<evidence type="ECO:0000313" key="23">
    <source>
        <dbReference type="EMBL" id="KYG35211.1"/>
    </source>
</evidence>
<feature type="transmembrane region" description="Helical" evidence="19">
    <location>
        <begin position="48"/>
        <end position="70"/>
    </location>
</feature>
<organism evidence="23 24">
    <name type="scientific">Alkalihalobacillus trypoxylicola</name>
    <dbReference type="NCBI Taxonomy" id="519424"/>
    <lineage>
        <taxon>Bacteria</taxon>
        <taxon>Bacillati</taxon>
        <taxon>Bacillota</taxon>
        <taxon>Bacilli</taxon>
        <taxon>Bacillales</taxon>
        <taxon>Bacillaceae</taxon>
        <taxon>Alkalihalobacillus</taxon>
    </lineage>
</organism>
<keyword evidence="24" id="KW-1185">Reference proteome</keyword>
<reference evidence="23" key="1">
    <citation type="submission" date="2016-02" db="EMBL/GenBank/DDBJ databases">
        <title>Genome sequence of Bacillus trypoxylicola KCTC 13244(T).</title>
        <authorList>
            <person name="Jeong H."/>
            <person name="Park S.-H."/>
            <person name="Choi S.-K."/>
        </authorList>
    </citation>
    <scope>NUCLEOTIDE SEQUENCE [LARGE SCALE GENOMIC DNA]</scope>
    <source>
        <strain evidence="23">KCTC 13244</strain>
    </source>
</reference>
<dbReference type="InterPro" id="IPR009056">
    <property type="entry name" value="Cyt_c-like_dom"/>
</dbReference>
<evidence type="ECO:0000259" key="22">
    <source>
        <dbReference type="PROSITE" id="PS51007"/>
    </source>
</evidence>
<keyword evidence="7 16" id="KW-0479">Metal-binding</keyword>
<evidence type="ECO:0000256" key="1">
    <source>
        <dbReference type="ARBA" id="ARBA00004141"/>
    </source>
</evidence>
<keyword evidence="11 16" id="KW-0408">Iron</keyword>
<keyword evidence="13 19" id="KW-0472">Membrane</keyword>
<name>A0A162FBE2_9BACI</name>
<dbReference type="Proteomes" id="UP000075806">
    <property type="component" value="Unassembled WGS sequence"/>
</dbReference>
<evidence type="ECO:0000256" key="12">
    <source>
        <dbReference type="ARBA" id="ARBA00023008"/>
    </source>
</evidence>
<evidence type="ECO:0000256" key="17">
    <source>
        <dbReference type="RuleBase" id="RU000456"/>
    </source>
</evidence>
<dbReference type="InterPro" id="IPR045187">
    <property type="entry name" value="CcO_II"/>
</dbReference>
<comment type="caution">
    <text evidence="23">The sequence shown here is derived from an EMBL/GenBank/DDBJ whole genome shotgun (WGS) entry which is preliminary data.</text>
</comment>
<feature type="domain" description="Cytochrome c" evidence="22">
    <location>
        <begin position="249"/>
        <end position="340"/>
    </location>
</feature>
<dbReference type="InterPro" id="IPR002429">
    <property type="entry name" value="CcO_II-like_C"/>
</dbReference>
<dbReference type="InterPro" id="IPR034236">
    <property type="entry name" value="CuRO_CcO_Caa3_II"/>
</dbReference>
<evidence type="ECO:0000256" key="15">
    <source>
        <dbReference type="ARBA" id="ARBA00047816"/>
    </source>
</evidence>
<dbReference type="GO" id="GO:0042773">
    <property type="term" value="P:ATP synthesis coupled electron transport"/>
    <property type="evidence" value="ECO:0007669"/>
    <property type="project" value="TreeGrafter"/>
</dbReference>
<feature type="transmembrane region" description="Helical" evidence="19">
    <location>
        <begin position="91"/>
        <end position="116"/>
    </location>
</feature>
<dbReference type="InterPro" id="IPR008972">
    <property type="entry name" value="Cupredoxin"/>
</dbReference>
<dbReference type="PROSITE" id="PS00078">
    <property type="entry name" value="COX2"/>
    <property type="match status" value="1"/>
</dbReference>
<dbReference type="PANTHER" id="PTHR22888">
    <property type="entry name" value="CYTOCHROME C OXIDASE, SUBUNIT II"/>
    <property type="match status" value="1"/>
</dbReference>
<accession>A0A162FBE2</accession>
<evidence type="ECO:0000256" key="16">
    <source>
        <dbReference type="PROSITE-ProRule" id="PRU00433"/>
    </source>
</evidence>
<dbReference type="AlphaFoldDB" id="A0A162FBE2"/>
<dbReference type="OrthoDB" id="9781261at2"/>
<dbReference type="GO" id="GO:0004129">
    <property type="term" value="F:cytochrome-c oxidase activity"/>
    <property type="evidence" value="ECO:0007669"/>
    <property type="project" value="UniProtKB-EC"/>
</dbReference>
<dbReference type="PROSITE" id="PS51007">
    <property type="entry name" value="CYTC"/>
    <property type="match status" value="1"/>
</dbReference>
<dbReference type="InterPro" id="IPR011759">
    <property type="entry name" value="Cyt_c_oxidase_su2_TM_dom"/>
</dbReference>
<evidence type="ECO:0000256" key="14">
    <source>
        <dbReference type="ARBA" id="ARBA00024688"/>
    </source>
</evidence>
<evidence type="ECO:0000256" key="7">
    <source>
        <dbReference type="ARBA" id="ARBA00022723"/>
    </source>
</evidence>
<dbReference type="PANTHER" id="PTHR22888:SF10">
    <property type="entry name" value="CYTOCHROME C OXIDASE SUBUNIT 2"/>
    <property type="match status" value="1"/>
</dbReference>
<evidence type="ECO:0000256" key="9">
    <source>
        <dbReference type="ARBA" id="ARBA00022982"/>
    </source>
</evidence>
<dbReference type="Pfam" id="PF00034">
    <property type="entry name" value="Cytochrom_C"/>
    <property type="match status" value="1"/>
</dbReference>
<keyword evidence="4 16" id="KW-0349">Heme</keyword>
<dbReference type="SUPFAM" id="SSF46626">
    <property type="entry name" value="Cytochrome c"/>
    <property type="match status" value="1"/>
</dbReference>
<dbReference type="InterPro" id="IPR036257">
    <property type="entry name" value="Cyt_c_oxidase_su2_TM_sf"/>
</dbReference>
<evidence type="ECO:0000256" key="5">
    <source>
        <dbReference type="ARBA" id="ARBA00022660"/>
    </source>
</evidence>
<dbReference type="PRINTS" id="PR01166">
    <property type="entry name" value="CYCOXIDASEII"/>
</dbReference>
<keyword evidence="3 17" id="KW-0813">Transport</keyword>
<evidence type="ECO:0000256" key="18">
    <source>
        <dbReference type="RuleBase" id="RU004024"/>
    </source>
</evidence>
<dbReference type="GO" id="GO:0005507">
    <property type="term" value="F:copper ion binding"/>
    <property type="evidence" value="ECO:0007669"/>
    <property type="project" value="InterPro"/>
</dbReference>
<feature type="domain" description="Cytochrome oxidase subunit II copper A binding" evidence="20">
    <location>
        <begin position="126"/>
        <end position="238"/>
    </location>
</feature>
<dbReference type="Gene3D" id="1.10.287.90">
    <property type="match status" value="1"/>
</dbReference>
<protein>
    <recommendedName>
        <fullName evidence="18">Cytochrome c oxidase subunit 2</fullName>
        <ecNumber evidence="18">7.1.1.9</ecNumber>
    </recommendedName>
</protein>
<dbReference type="CDD" id="cd04213">
    <property type="entry name" value="CuRO_CcO_Caa3_II"/>
    <property type="match status" value="1"/>
</dbReference>
<dbReference type="RefSeq" id="WP_061947393.1">
    <property type="nucleotide sequence ID" value="NZ_LTAO01000001.1"/>
</dbReference>
<dbReference type="InterPro" id="IPR014222">
    <property type="entry name" value="Cyt_c_oxidase_su2"/>
</dbReference>
<evidence type="ECO:0000256" key="2">
    <source>
        <dbReference type="ARBA" id="ARBA00007866"/>
    </source>
</evidence>
<dbReference type="Gene3D" id="2.60.40.420">
    <property type="entry name" value="Cupredoxins - blue copper proteins"/>
    <property type="match status" value="1"/>
</dbReference>
<evidence type="ECO:0000259" key="20">
    <source>
        <dbReference type="PROSITE" id="PS50857"/>
    </source>
</evidence>
<dbReference type="GO" id="GO:0020037">
    <property type="term" value="F:heme binding"/>
    <property type="evidence" value="ECO:0007669"/>
    <property type="project" value="InterPro"/>
</dbReference>
<comment type="function">
    <text evidence="14 18">Subunits I and II form the functional core of the enzyme complex. Electrons originating in cytochrome c are transferred via heme a and Cu(A) to the binuclear center formed by heme a3 and Cu(B).</text>
</comment>
<feature type="domain" description="Cytochrome oxidase subunit II transmembrane region profile" evidence="21">
    <location>
        <begin position="22"/>
        <end position="119"/>
    </location>
</feature>
<dbReference type="InterPro" id="IPR001505">
    <property type="entry name" value="Copper_CuA"/>
</dbReference>
<evidence type="ECO:0000256" key="3">
    <source>
        <dbReference type="ARBA" id="ARBA00022448"/>
    </source>
</evidence>
<evidence type="ECO:0000256" key="11">
    <source>
        <dbReference type="ARBA" id="ARBA00023004"/>
    </source>
</evidence>
<dbReference type="InterPro" id="IPR036909">
    <property type="entry name" value="Cyt_c-like_dom_sf"/>
</dbReference>
<dbReference type="NCBIfam" id="TIGR02866">
    <property type="entry name" value="CoxB"/>
    <property type="match status" value="1"/>
</dbReference>
<comment type="catalytic activity">
    <reaction evidence="15 18">
        <text>4 Fe(II)-[cytochrome c] + O2 + 8 H(+)(in) = 4 Fe(III)-[cytochrome c] + 2 H2O + 4 H(+)(out)</text>
        <dbReference type="Rhea" id="RHEA:11436"/>
        <dbReference type="Rhea" id="RHEA-COMP:10350"/>
        <dbReference type="Rhea" id="RHEA-COMP:14399"/>
        <dbReference type="ChEBI" id="CHEBI:15377"/>
        <dbReference type="ChEBI" id="CHEBI:15378"/>
        <dbReference type="ChEBI" id="CHEBI:15379"/>
        <dbReference type="ChEBI" id="CHEBI:29033"/>
        <dbReference type="ChEBI" id="CHEBI:29034"/>
        <dbReference type="EC" id="7.1.1.9"/>
    </reaction>
</comment>
<comment type="cofactor">
    <cofactor evidence="18">
        <name>Cu cation</name>
        <dbReference type="ChEBI" id="CHEBI:23378"/>
    </cofactor>
    <text evidence="18">Binds a copper A center.</text>
</comment>
<gene>
    <name evidence="23" type="ORF">AZF04_02405</name>
</gene>
<dbReference type="Pfam" id="PF00116">
    <property type="entry name" value="COX2"/>
    <property type="match status" value="1"/>
</dbReference>
<dbReference type="PROSITE" id="PS50999">
    <property type="entry name" value="COX2_TM"/>
    <property type="match status" value="1"/>
</dbReference>
<keyword evidence="9 17" id="KW-0249">Electron transport</keyword>
<comment type="similarity">
    <text evidence="2 17">Belongs to the cytochrome c oxidase subunit 2 family.</text>
</comment>
<dbReference type="Pfam" id="PF02790">
    <property type="entry name" value="COX2_TM"/>
    <property type="match status" value="1"/>
</dbReference>
<dbReference type="EMBL" id="LTAO01000001">
    <property type="protein sequence ID" value="KYG35211.1"/>
    <property type="molecule type" value="Genomic_DNA"/>
</dbReference>
<sequence length="345" mass="38365">MKRWKTAWRFLPFSLLLLLLAGCGEENLTALDPKGPQAKWLLDNMLLSIYVMAFVTIVVFAIFFIILAKFRRKPGDDEIPKQVHGNTALEITWTVIPILLLVILAVPTITGTFMMADTEPDPEVGEDTVVIKVTGHQYWWQFDYENEGFTAGQEVYIPVGEKVLFELHSVDVLHSFWVPALGGKMDTVPGITNEMWLEASYADVYKGKCAELCGPSHALMDFKLIALERDDYDAWVEGMQAEPAEPEDELVAAGQEVFESQSCIGCHAVGGEGMATGPTLTNFGDREVFAGYLDIEDEGALAQWIKDPKSLKQGTLMPGYEGQINDEDMEALIAYLKSLTVLDNE</sequence>
<keyword evidence="12 18" id="KW-0186">Copper</keyword>
<evidence type="ECO:0000256" key="10">
    <source>
        <dbReference type="ARBA" id="ARBA00022989"/>
    </source>
</evidence>
<evidence type="ECO:0000256" key="19">
    <source>
        <dbReference type="SAM" id="Phobius"/>
    </source>
</evidence>
<proteinExistence type="inferred from homology"/>
<comment type="subcellular location">
    <subcellularLocation>
        <location evidence="17">Cell membrane</location>
        <topology evidence="17">Multi-pass membrane protein</topology>
    </subcellularLocation>
    <subcellularLocation>
        <location evidence="1">Membrane</location>
        <topology evidence="1">Multi-pass membrane protein</topology>
    </subcellularLocation>
</comment>
<dbReference type="GO" id="GO:0005886">
    <property type="term" value="C:plasma membrane"/>
    <property type="evidence" value="ECO:0007669"/>
    <property type="project" value="UniProtKB-SubCell"/>
</dbReference>
<keyword evidence="6 17" id="KW-0812">Transmembrane</keyword>
<dbReference type="STRING" id="519424.AZF04_02405"/>
<evidence type="ECO:0000259" key="21">
    <source>
        <dbReference type="PROSITE" id="PS50999"/>
    </source>
</evidence>
<keyword evidence="5 17" id="KW-0679">Respiratory chain</keyword>
<evidence type="ECO:0000313" key="24">
    <source>
        <dbReference type="Proteomes" id="UP000075806"/>
    </source>
</evidence>
<evidence type="ECO:0000256" key="4">
    <source>
        <dbReference type="ARBA" id="ARBA00022617"/>
    </source>
</evidence>
<dbReference type="SUPFAM" id="SSF81464">
    <property type="entry name" value="Cytochrome c oxidase subunit II-like, transmembrane region"/>
    <property type="match status" value="1"/>
</dbReference>
<evidence type="ECO:0000256" key="13">
    <source>
        <dbReference type="ARBA" id="ARBA00023136"/>
    </source>
</evidence>
<dbReference type="EC" id="7.1.1.9" evidence="18"/>
<keyword evidence="10 19" id="KW-1133">Transmembrane helix</keyword>
<evidence type="ECO:0000256" key="6">
    <source>
        <dbReference type="ARBA" id="ARBA00022692"/>
    </source>
</evidence>
<dbReference type="PROSITE" id="PS51257">
    <property type="entry name" value="PROKAR_LIPOPROTEIN"/>
    <property type="match status" value="1"/>
</dbReference>
<dbReference type="GO" id="GO:0016491">
    <property type="term" value="F:oxidoreductase activity"/>
    <property type="evidence" value="ECO:0007669"/>
    <property type="project" value="InterPro"/>
</dbReference>
<dbReference type="SUPFAM" id="SSF49503">
    <property type="entry name" value="Cupredoxins"/>
    <property type="match status" value="1"/>
</dbReference>
<keyword evidence="8" id="KW-1278">Translocase</keyword>